<reference evidence="1" key="1">
    <citation type="journal article" date="2015" name="Nature">
        <title>Complex archaea that bridge the gap between prokaryotes and eukaryotes.</title>
        <authorList>
            <person name="Spang A."/>
            <person name="Saw J.H."/>
            <person name="Jorgensen S.L."/>
            <person name="Zaremba-Niedzwiedzka K."/>
            <person name="Martijn J."/>
            <person name="Lind A.E."/>
            <person name="van Eijk R."/>
            <person name="Schleper C."/>
            <person name="Guy L."/>
            <person name="Ettema T.J."/>
        </authorList>
    </citation>
    <scope>NUCLEOTIDE SEQUENCE</scope>
</reference>
<feature type="non-terminal residue" evidence="1">
    <location>
        <position position="88"/>
    </location>
</feature>
<evidence type="ECO:0000313" key="1">
    <source>
        <dbReference type="EMBL" id="KKL49757.1"/>
    </source>
</evidence>
<comment type="caution">
    <text evidence="1">The sequence shown here is derived from an EMBL/GenBank/DDBJ whole genome shotgun (WGS) entry which is preliminary data.</text>
</comment>
<dbReference type="EMBL" id="LAZR01032845">
    <property type="protein sequence ID" value="KKL49757.1"/>
    <property type="molecule type" value="Genomic_DNA"/>
</dbReference>
<proteinExistence type="predicted"/>
<protein>
    <submittedName>
        <fullName evidence="1">Uncharacterized protein</fullName>
    </submittedName>
</protein>
<organism evidence="1">
    <name type="scientific">marine sediment metagenome</name>
    <dbReference type="NCBI Taxonomy" id="412755"/>
    <lineage>
        <taxon>unclassified sequences</taxon>
        <taxon>metagenomes</taxon>
        <taxon>ecological metagenomes</taxon>
    </lineage>
</organism>
<accession>A0A0F9FF84</accession>
<dbReference type="AlphaFoldDB" id="A0A0F9FF84"/>
<sequence length="88" mass="10397">MKVTFDNFQLYVEQDLYEAMLERYGSQPYRDTGKTAIKTNNSFASWMIAAKVGDKYKITPISSQHNERQSLQMEAYWTVLKEFPIKEF</sequence>
<name>A0A0F9FF84_9ZZZZ</name>
<gene>
    <name evidence="1" type="ORF">LCGC14_2312290</name>
</gene>